<dbReference type="GO" id="GO:0016787">
    <property type="term" value="F:hydrolase activity"/>
    <property type="evidence" value="ECO:0007669"/>
    <property type="project" value="UniProtKB-KW"/>
</dbReference>
<keyword evidence="6 7" id="KW-0378">Hydrolase</keyword>
<evidence type="ECO:0000256" key="2">
    <source>
        <dbReference type="ARBA" id="ARBA00002704"/>
    </source>
</evidence>
<gene>
    <name evidence="9" type="primary">hiuH</name>
    <name evidence="9" type="ORF">GCM10010439_26940</name>
</gene>
<dbReference type="EMBL" id="BAAATZ010000009">
    <property type="protein sequence ID" value="GAA2725865.1"/>
    <property type="molecule type" value="Genomic_DNA"/>
</dbReference>
<comment type="similarity">
    <text evidence="3 7">Belongs to the transthyretin family. 5-hydroxyisourate hydrolase subfamily.</text>
</comment>
<comment type="function">
    <text evidence="2">Catalyzes the hydrolysis of 5-hydroxyisourate (HIU) to 2-oxo-4-hydroxy-4-carboxy-5-ureidoimidazoline (OHCU).</text>
</comment>
<evidence type="ECO:0000256" key="7">
    <source>
        <dbReference type="RuleBase" id="RU361270"/>
    </source>
</evidence>
<proteinExistence type="inferred from homology"/>
<dbReference type="Pfam" id="PF00576">
    <property type="entry name" value="Transthyretin"/>
    <property type="match status" value="1"/>
</dbReference>
<evidence type="ECO:0000256" key="1">
    <source>
        <dbReference type="ARBA" id="ARBA00001043"/>
    </source>
</evidence>
<dbReference type="InterPro" id="IPR023416">
    <property type="entry name" value="Transthyretin/HIU_hydrolase_d"/>
</dbReference>
<dbReference type="InterPro" id="IPR014306">
    <property type="entry name" value="Hydroxyisourate_hydrolase"/>
</dbReference>
<dbReference type="RefSeq" id="WP_344450681.1">
    <property type="nucleotide sequence ID" value="NZ_BAAATZ010000009.1"/>
</dbReference>
<sequence>MSLSTHVLDTTLGRPASGVPVALERLGDGGWTEVASALTDADGRISGWNPGPGRHRLRFDVPSSFFPEVTIVFDIADEKEHFHIPLLLSNYGYTTYRGS</sequence>
<dbReference type="PROSITE" id="PS00768">
    <property type="entry name" value="TRANSTHYRETIN_1"/>
    <property type="match status" value="1"/>
</dbReference>
<dbReference type="Gene3D" id="2.60.40.180">
    <property type="entry name" value="Transthyretin/hydroxyisourate hydrolase domain"/>
    <property type="match status" value="1"/>
</dbReference>
<dbReference type="PANTHER" id="PTHR10395">
    <property type="entry name" value="URICASE AND TRANSTHYRETIN-RELATED"/>
    <property type="match status" value="1"/>
</dbReference>
<evidence type="ECO:0000256" key="6">
    <source>
        <dbReference type="ARBA" id="ARBA00022801"/>
    </source>
</evidence>
<accession>A0ABP6GNQ4</accession>
<evidence type="ECO:0000256" key="3">
    <source>
        <dbReference type="ARBA" id="ARBA00009850"/>
    </source>
</evidence>
<feature type="domain" description="Transthyretin/hydroxyisourate hydrolase" evidence="8">
    <location>
        <begin position="3"/>
        <end position="98"/>
    </location>
</feature>
<evidence type="ECO:0000256" key="4">
    <source>
        <dbReference type="ARBA" id="ARBA00011881"/>
    </source>
</evidence>
<comment type="subunit">
    <text evidence="4 7">Homotetramer.</text>
</comment>
<dbReference type="EC" id="3.5.2.17" evidence="7"/>
<keyword evidence="5 7" id="KW-0659">Purine metabolism</keyword>
<dbReference type="Proteomes" id="UP001501842">
    <property type="component" value="Unassembled WGS sequence"/>
</dbReference>
<name>A0ABP6GNQ4_9ACTN</name>
<evidence type="ECO:0000259" key="8">
    <source>
        <dbReference type="Pfam" id="PF00576"/>
    </source>
</evidence>
<dbReference type="PANTHER" id="PTHR10395:SF7">
    <property type="entry name" value="5-HYDROXYISOURATE HYDROLASE"/>
    <property type="match status" value="1"/>
</dbReference>
<evidence type="ECO:0000256" key="5">
    <source>
        <dbReference type="ARBA" id="ARBA00022631"/>
    </source>
</evidence>
<evidence type="ECO:0000313" key="10">
    <source>
        <dbReference type="Proteomes" id="UP001501842"/>
    </source>
</evidence>
<dbReference type="NCBIfam" id="TIGR02962">
    <property type="entry name" value="hdxy_isourate"/>
    <property type="match status" value="1"/>
</dbReference>
<dbReference type="CDD" id="cd05822">
    <property type="entry name" value="TLP_HIUase"/>
    <property type="match status" value="1"/>
</dbReference>
<protein>
    <recommendedName>
        <fullName evidence="7">5-hydroxyisourate hydrolase</fullName>
        <shortName evidence="7">HIU hydrolase</shortName>
        <shortName evidence="7">HIUHase</shortName>
        <ecNumber evidence="7">3.5.2.17</ecNumber>
    </recommendedName>
</protein>
<dbReference type="InterPro" id="IPR036817">
    <property type="entry name" value="Transthyretin/HIU_hydrolase_sf"/>
</dbReference>
<reference evidence="10" key="1">
    <citation type="journal article" date="2019" name="Int. J. Syst. Evol. Microbiol.">
        <title>The Global Catalogue of Microorganisms (GCM) 10K type strain sequencing project: providing services to taxonomists for standard genome sequencing and annotation.</title>
        <authorList>
            <consortium name="The Broad Institute Genomics Platform"/>
            <consortium name="The Broad Institute Genome Sequencing Center for Infectious Disease"/>
            <person name="Wu L."/>
            <person name="Ma J."/>
        </authorList>
    </citation>
    <scope>NUCLEOTIDE SEQUENCE [LARGE SCALE GENOMIC DNA]</scope>
    <source>
        <strain evidence="10">JCM 8201</strain>
    </source>
</reference>
<comment type="catalytic activity">
    <reaction evidence="1 7">
        <text>5-hydroxyisourate + H2O = 5-hydroxy-2-oxo-4-ureido-2,5-dihydro-1H-imidazole-5-carboxylate + H(+)</text>
        <dbReference type="Rhea" id="RHEA:23736"/>
        <dbReference type="ChEBI" id="CHEBI:15377"/>
        <dbReference type="ChEBI" id="CHEBI:15378"/>
        <dbReference type="ChEBI" id="CHEBI:18072"/>
        <dbReference type="ChEBI" id="CHEBI:58639"/>
        <dbReference type="EC" id="3.5.2.17"/>
    </reaction>
</comment>
<dbReference type="InterPro" id="IPR023418">
    <property type="entry name" value="Thyroxine_BS"/>
</dbReference>
<dbReference type="SUPFAM" id="SSF49472">
    <property type="entry name" value="Transthyretin (synonym: prealbumin)"/>
    <property type="match status" value="1"/>
</dbReference>
<keyword evidence="10" id="KW-1185">Reference proteome</keyword>
<comment type="caution">
    <text evidence="9">The sequence shown here is derived from an EMBL/GenBank/DDBJ whole genome shotgun (WGS) entry which is preliminary data.</text>
</comment>
<organism evidence="9 10">
    <name type="scientific">Actinocorallia aurantiaca</name>
    <dbReference type="NCBI Taxonomy" id="46204"/>
    <lineage>
        <taxon>Bacteria</taxon>
        <taxon>Bacillati</taxon>
        <taxon>Actinomycetota</taxon>
        <taxon>Actinomycetes</taxon>
        <taxon>Streptosporangiales</taxon>
        <taxon>Thermomonosporaceae</taxon>
        <taxon>Actinocorallia</taxon>
    </lineage>
</organism>
<evidence type="ECO:0000313" key="9">
    <source>
        <dbReference type="EMBL" id="GAA2725865.1"/>
    </source>
</evidence>